<accession>A0A6G4D633</accession>
<sequence>MAYTIIDIINNLIDIEKKGFSIFREISNNCENLRISIVSKTIANQERKYTQYYENLKKDIDVLDKEDIDFSIYDRISSRMQQFKISITMPVVTDIKKLID</sequence>
<dbReference type="Gene3D" id="1.20.1260.10">
    <property type="match status" value="1"/>
</dbReference>
<comment type="caution">
    <text evidence="1">The sequence shown here is derived from an EMBL/GenBank/DDBJ whole genome shotgun (WGS) entry which is preliminary data.</text>
</comment>
<name>A0A6G4D633_CLOBO</name>
<gene>
    <name evidence="1" type="ORF">EXN05_18515</name>
</gene>
<dbReference type="EMBL" id="SGMF01000106">
    <property type="protein sequence ID" value="NFC49202.1"/>
    <property type="molecule type" value="Genomic_DNA"/>
</dbReference>
<dbReference type="InterPro" id="IPR012347">
    <property type="entry name" value="Ferritin-like"/>
</dbReference>
<protein>
    <submittedName>
        <fullName evidence="1">Uncharacterized protein</fullName>
    </submittedName>
</protein>
<organism evidence="1">
    <name type="scientific">Clostridium botulinum</name>
    <dbReference type="NCBI Taxonomy" id="1491"/>
    <lineage>
        <taxon>Bacteria</taxon>
        <taxon>Bacillati</taxon>
        <taxon>Bacillota</taxon>
        <taxon>Clostridia</taxon>
        <taxon>Eubacteriales</taxon>
        <taxon>Clostridiaceae</taxon>
        <taxon>Clostridium</taxon>
    </lineage>
</organism>
<evidence type="ECO:0000313" key="1">
    <source>
        <dbReference type="EMBL" id="NFC49202.1"/>
    </source>
</evidence>
<proteinExistence type="predicted"/>
<dbReference type="AlphaFoldDB" id="A0A6G4D633"/>
<reference evidence="1" key="1">
    <citation type="submission" date="2019-02" db="EMBL/GenBank/DDBJ databases">
        <title>Genome sequencing of Clostridium botulinum clinical isolates.</title>
        <authorList>
            <person name="Brunt J."/>
            <person name="Van Vliet A.H.M."/>
            <person name="Stringer S.C."/>
            <person name="Grant K.A."/>
            <person name="Carter A.C."/>
            <person name="Peck M.W."/>
        </authorList>
    </citation>
    <scope>NUCLEOTIDE SEQUENCE</scope>
    <source>
        <strain evidence="1">H065060505</strain>
    </source>
</reference>
<feature type="non-terminal residue" evidence="1">
    <location>
        <position position="100"/>
    </location>
</feature>